<accession>A0ACC0ZP09</accession>
<keyword evidence="2" id="KW-1185">Reference proteome</keyword>
<evidence type="ECO:0000313" key="2">
    <source>
        <dbReference type="Proteomes" id="UP001163603"/>
    </source>
</evidence>
<gene>
    <name evidence="1" type="ORF">Pint_02948</name>
</gene>
<name>A0ACC0ZP09_9ROSI</name>
<protein>
    <submittedName>
        <fullName evidence="1">Uncharacterized protein</fullName>
    </submittedName>
</protein>
<dbReference type="EMBL" id="CM047736">
    <property type="protein sequence ID" value="KAJ0053967.1"/>
    <property type="molecule type" value="Genomic_DNA"/>
</dbReference>
<evidence type="ECO:0000313" key="1">
    <source>
        <dbReference type="EMBL" id="KAJ0053967.1"/>
    </source>
</evidence>
<dbReference type="Proteomes" id="UP001163603">
    <property type="component" value="Chromosome 1"/>
</dbReference>
<organism evidence="1 2">
    <name type="scientific">Pistacia integerrima</name>
    <dbReference type="NCBI Taxonomy" id="434235"/>
    <lineage>
        <taxon>Eukaryota</taxon>
        <taxon>Viridiplantae</taxon>
        <taxon>Streptophyta</taxon>
        <taxon>Embryophyta</taxon>
        <taxon>Tracheophyta</taxon>
        <taxon>Spermatophyta</taxon>
        <taxon>Magnoliopsida</taxon>
        <taxon>eudicotyledons</taxon>
        <taxon>Gunneridae</taxon>
        <taxon>Pentapetalae</taxon>
        <taxon>rosids</taxon>
        <taxon>malvids</taxon>
        <taxon>Sapindales</taxon>
        <taxon>Anacardiaceae</taxon>
        <taxon>Pistacia</taxon>
    </lineage>
</organism>
<proteinExistence type="predicted"/>
<comment type="caution">
    <text evidence="1">The sequence shown here is derived from an EMBL/GenBank/DDBJ whole genome shotgun (WGS) entry which is preliminary data.</text>
</comment>
<sequence>MFYSRSFLSRKGPLGAIWVAAYCFKRLQKAQIFQTDIPSSVGQSYPFQLSLVHWFCVSSSASILNLLAFGSLETVASPQLWVKILPNVTMEFQLIYHRALDASQWWKRIYSKKVEYLFDECNDVLIKINDFVVGEKSKPRKGKVSLPYYAITVPDRFELDAFDLGILEDVGGDNVVPLEEITLKDGASKAWEMQQYSLGKYPFEDFPAWHDTFSTDYIPAEDIFASHSMETDMNVRISHDFSNLEASMEKLRGNIFTREEGVNLDTFCGTEGDASNPIEPFGEQVPEITQSENEVQGELGAEMLLDERLHDVGEEPLDHVKLYDEDHQSDGELTNLLGLARFEKETCLAVNEYNNLSNLQASMEKLLDHRLCQEASVDVEMFSTSKEPSELIKSSAEDHPSDGELTNLPHLAQLKKETCLAINKDNNLSNLQASTEKLLDHILCQAVSVDVEMFIRSKEPSESIKSSGGEHHTNAELMNSQEMSLPGNGKCQFMTREDPVSITVDATPQSKFLDASGDSTPGFMVVHTPATKERARSKKKRKCCFDDVTVFPNHLIRQHIEDASDLVSKRRKVRTALTAWKALRISNLSQGFFVPLLPCISSELTFCQERLKIAGTSETVEPLEPESPAVGRSMEQLAVAPETPTARSLEQTAVAPGTPTARSLEKMAVAPETPTSRYLEQIAPETPTARSLEQIAPGTPTARPLKPMAVDPGTPSRSEQMAVAPETPILQLVATTPSLGSLKNSLLDTVIPAQSFQITEKGPSSSKGQGFNPTLITETELYITCARNHCRYSFIHLDLFQEANLFDEDDQELHEFSARTRTVAGYLHRSFQYHKN</sequence>
<reference evidence="2" key="1">
    <citation type="journal article" date="2023" name="G3 (Bethesda)">
        <title>Genome assembly and association tests identify interacting loci associated with vigor, precocity, and sex in interspecific pistachio rootstocks.</title>
        <authorList>
            <person name="Palmer W."/>
            <person name="Jacygrad E."/>
            <person name="Sagayaradj S."/>
            <person name="Cavanaugh K."/>
            <person name="Han R."/>
            <person name="Bertier L."/>
            <person name="Beede B."/>
            <person name="Kafkas S."/>
            <person name="Golino D."/>
            <person name="Preece J."/>
            <person name="Michelmore R."/>
        </authorList>
    </citation>
    <scope>NUCLEOTIDE SEQUENCE [LARGE SCALE GENOMIC DNA]</scope>
</reference>